<proteinExistence type="predicted"/>
<feature type="compositionally biased region" description="Basic and acidic residues" evidence="1">
    <location>
        <begin position="260"/>
        <end position="274"/>
    </location>
</feature>
<feature type="region of interest" description="Disordered" evidence="1">
    <location>
        <begin position="1"/>
        <end position="21"/>
    </location>
</feature>
<evidence type="ECO:0000259" key="2">
    <source>
        <dbReference type="PROSITE" id="PS51433"/>
    </source>
</evidence>
<feature type="region of interest" description="Disordered" evidence="1">
    <location>
        <begin position="247"/>
        <end position="274"/>
    </location>
</feature>
<dbReference type="Proteomes" id="UP001266305">
    <property type="component" value="Unassembled WGS sequence"/>
</dbReference>
<sequence>MNYNSYMDEKNGPPPPNMTTNERRVIVPAVLQSIGRTLRPSQHQQAQRLHKKAPLPPAQYSNHSCMGRTWAPRFPHMKTKVGWRAQGQLAEARGKVLGNLLWLPSYEVLYLPAALANNVFSSADPTLWTQEHVRQWLEWAIKEYGLMEIDTSFFQNMDGKELCKMNKEDFLRATTLYNTEVLLSHLSYLRESKCRPSAQGWEKALQGLLVSHGANPRERKSVLPVHVAQMLREQHRGACSIARVTWAPTDPARGRPNPEASKEVKRGMEKNREL</sequence>
<comment type="caution">
    <text evidence="3">The sequence shown here is derived from an EMBL/GenBank/DDBJ whole genome shotgun (WGS) entry which is preliminary data.</text>
</comment>
<evidence type="ECO:0000313" key="4">
    <source>
        <dbReference type="Proteomes" id="UP001266305"/>
    </source>
</evidence>
<feature type="domain" description="PNT" evidence="2">
    <location>
        <begin position="107"/>
        <end position="193"/>
    </location>
</feature>
<evidence type="ECO:0000256" key="1">
    <source>
        <dbReference type="SAM" id="MobiDB-lite"/>
    </source>
</evidence>
<dbReference type="Gene3D" id="1.10.150.50">
    <property type="entry name" value="Transcription Factor, Ets-1"/>
    <property type="match status" value="1"/>
</dbReference>
<dbReference type="InterPro" id="IPR013761">
    <property type="entry name" value="SAM/pointed_sf"/>
</dbReference>
<gene>
    <name evidence="3" type="ORF">P7K49_021098</name>
</gene>
<dbReference type="SMART" id="SM00251">
    <property type="entry name" value="SAM_PNT"/>
    <property type="match status" value="1"/>
</dbReference>
<dbReference type="PROSITE" id="PS51433">
    <property type="entry name" value="PNT"/>
    <property type="match status" value="1"/>
</dbReference>
<dbReference type="EMBL" id="JASSZA010000010">
    <property type="protein sequence ID" value="KAK2099750.1"/>
    <property type="molecule type" value="Genomic_DNA"/>
</dbReference>
<dbReference type="InterPro" id="IPR003118">
    <property type="entry name" value="Pointed_dom"/>
</dbReference>
<organism evidence="3 4">
    <name type="scientific">Saguinus oedipus</name>
    <name type="common">Cotton-top tamarin</name>
    <name type="synonym">Oedipomidas oedipus</name>
    <dbReference type="NCBI Taxonomy" id="9490"/>
    <lineage>
        <taxon>Eukaryota</taxon>
        <taxon>Metazoa</taxon>
        <taxon>Chordata</taxon>
        <taxon>Craniata</taxon>
        <taxon>Vertebrata</taxon>
        <taxon>Euteleostomi</taxon>
        <taxon>Mammalia</taxon>
        <taxon>Eutheria</taxon>
        <taxon>Euarchontoglires</taxon>
        <taxon>Primates</taxon>
        <taxon>Haplorrhini</taxon>
        <taxon>Platyrrhini</taxon>
        <taxon>Cebidae</taxon>
        <taxon>Callitrichinae</taxon>
        <taxon>Saguinus</taxon>
    </lineage>
</organism>
<dbReference type="Pfam" id="PF02198">
    <property type="entry name" value="SAM_PNT"/>
    <property type="match status" value="1"/>
</dbReference>
<protein>
    <recommendedName>
        <fullName evidence="2">PNT domain-containing protein</fullName>
    </recommendedName>
</protein>
<accession>A0ABQ9USJ5</accession>
<name>A0ABQ9USJ5_SAGOE</name>
<reference evidence="3 4" key="1">
    <citation type="submission" date="2023-05" db="EMBL/GenBank/DDBJ databases">
        <title>B98-5 Cell Line De Novo Hybrid Assembly: An Optical Mapping Approach.</title>
        <authorList>
            <person name="Kananen K."/>
            <person name="Auerbach J.A."/>
            <person name="Kautto E."/>
            <person name="Blachly J.S."/>
        </authorList>
    </citation>
    <scope>NUCLEOTIDE SEQUENCE [LARGE SCALE GENOMIC DNA]</scope>
    <source>
        <strain evidence="3">B95-8</strain>
        <tissue evidence="3">Cell line</tissue>
    </source>
</reference>
<evidence type="ECO:0000313" key="3">
    <source>
        <dbReference type="EMBL" id="KAK2099750.1"/>
    </source>
</evidence>
<dbReference type="SUPFAM" id="SSF47769">
    <property type="entry name" value="SAM/Pointed domain"/>
    <property type="match status" value="1"/>
</dbReference>
<keyword evidence="4" id="KW-1185">Reference proteome</keyword>